<gene>
    <name evidence="1" type="ORF">BEI59_23320</name>
</gene>
<accession>A0A1E3UC62</accession>
<dbReference type="OrthoDB" id="2031291at2"/>
<dbReference type="EMBL" id="MEHA01000021">
    <property type="protein sequence ID" value="ODR46959.1"/>
    <property type="molecule type" value="Genomic_DNA"/>
</dbReference>
<reference evidence="1 2" key="1">
    <citation type="submission" date="2016-08" db="EMBL/GenBank/DDBJ databases">
        <authorList>
            <person name="Seilhamer J.J."/>
        </authorList>
    </citation>
    <scope>NUCLEOTIDE SEQUENCE [LARGE SCALE GENOMIC DNA]</scope>
    <source>
        <strain evidence="1 2">NML150140-1</strain>
    </source>
</reference>
<protein>
    <submittedName>
        <fullName evidence="1">Uncharacterized protein</fullName>
    </submittedName>
</protein>
<dbReference type="Proteomes" id="UP000094271">
    <property type="component" value="Unassembled WGS sequence"/>
</dbReference>
<proteinExistence type="predicted"/>
<dbReference type="InterPro" id="IPR032710">
    <property type="entry name" value="NTF2-like_dom_sf"/>
</dbReference>
<dbReference type="AlphaFoldDB" id="A0A1E3UC62"/>
<sequence>MTRTAEELMTHHINSMMSMKKDSNLDEALSDYSEELVAITRLDGRTRTMGHDTLTSVMRTSLSFAVKLGMDIENAVEKLNFLYRQSTENYITLVASMPPFSSFASFTYMVENGKAVYVSGFAKTAVNMPSLGVKAHPFPNNAEAMAVTDRHIANLKEHNAEALIAGYADDAIILTNLCERPLEGKEDIRRYCGGLIQRAGEKIDAFTDPAAKITVKEAVAELSCIGFQHRAKKQCGILTQRIRDGKIIFESLTFQEAEPVI</sequence>
<evidence type="ECO:0000313" key="2">
    <source>
        <dbReference type="Proteomes" id="UP000094271"/>
    </source>
</evidence>
<organism evidence="1 2">
    <name type="scientific">Eisenbergiella tayi</name>
    <dbReference type="NCBI Taxonomy" id="1432052"/>
    <lineage>
        <taxon>Bacteria</taxon>
        <taxon>Bacillati</taxon>
        <taxon>Bacillota</taxon>
        <taxon>Clostridia</taxon>
        <taxon>Lachnospirales</taxon>
        <taxon>Lachnospiraceae</taxon>
        <taxon>Eisenbergiella</taxon>
    </lineage>
</organism>
<evidence type="ECO:0000313" key="1">
    <source>
        <dbReference type="EMBL" id="ODR46959.1"/>
    </source>
</evidence>
<dbReference type="RefSeq" id="WP_069431986.1">
    <property type="nucleotide sequence ID" value="NZ_MEHA01000021.1"/>
</dbReference>
<name>A0A1E3UC62_9FIRM</name>
<dbReference type="Gene3D" id="3.10.450.50">
    <property type="match status" value="1"/>
</dbReference>
<dbReference type="SUPFAM" id="SSF54427">
    <property type="entry name" value="NTF2-like"/>
    <property type="match status" value="1"/>
</dbReference>
<comment type="caution">
    <text evidence="1">The sequence shown here is derived from an EMBL/GenBank/DDBJ whole genome shotgun (WGS) entry which is preliminary data.</text>
</comment>